<dbReference type="EMBL" id="JACBZY010000001">
    <property type="protein sequence ID" value="NYG97563.1"/>
    <property type="molecule type" value="Genomic_DNA"/>
</dbReference>
<dbReference type="Proteomes" id="UP000553888">
    <property type="component" value="Unassembled WGS sequence"/>
</dbReference>
<evidence type="ECO:0000256" key="1">
    <source>
        <dbReference type="ARBA" id="ARBA00004651"/>
    </source>
</evidence>
<evidence type="ECO:0000256" key="2">
    <source>
        <dbReference type="ARBA" id="ARBA00022475"/>
    </source>
</evidence>
<organism evidence="9 10">
    <name type="scientific">Schumannella luteola</name>
    <dbReference type="NCBI Taxonomy" id="472059"/>
    <lineage>
        <taxon>Bacteria</taxon>
        <taxon>Bacillati</taxon>
        <taxon>Actinomycetota</taxon>
        <taxon>Actinomycetes</taxon>
        <taxon>Micrococcales</taxon>
        <taxon>Microbacteriaceae</taxon>
        <taxon>Schumannella</taxon>
    </lineage>
</organism>
<comment type="caution">
    <text evidence="9">The sequence shown here is derived from an EMBL/GenBank/DDBJ whole genome shotgun (WGS) entry which is preliminary data.</text>
</comment>
<name>A0A852Y5N6_9MICO</name>
<dbReference type="GO" id="GO:0005886">
    <property type="term" value="C:plasma membrane"/>
    <property type="evidence" value="ECO:0007669"/>
    <property type="project" value="UniProtKB-SubCell"/>
</dbReference>
<dbReference type="Pfam" id="PF13396">
    <property type="entry name" value="PLDc_N"/>
    <property type="match status" value="1"/>
</dbReference>
<protein>
    <recommendedName>
        <fullName evidence="8">Cardiolipin synthase N-terminal domain-containing protein</fullName>
    </recommendedName>
</protein>
<keyword evidence="3 7" id="KW-0812">Transmembrane</keyword>
<feature type="compositionally biased region" description="Basic and acidic residues" evidence="6">
    <location>
        <begin position="65"/>
        <end position="74"/>
    </location>
</feature>
<evidence type="ECO:0000256" key="7">
    <source>
        <dbReference type="SAM" id="Phobius"/>
    </source>
</evidence>
<keyword evidence="4 7" id="KW-1133">Transmembrane helix</keyword>
<reference evidence="9 10" key="1">
    <citation type="submission" date="2020-07" db="EMBL/GenBank/DDBJ databases">
        <title>Sequencing the genomes of 1000 actinobacteria strains.</title>
        <authorList>
            <person name="Klenk H.-P."/>
        </authorList>
    </citation>
    <scope>NUCLEOTIDE SEQUENCE [LARGE SCALE GENOMIC DNA]</scope>
    <source>
        <strain evidence="9 10">DSM 23141</strain>
    </source>
</reference>
<keyword evidence="5 7" id="KW-0472">Membrane</keyword>
<feature type="transmembrane region" description="Helical" evidence="7">
    <location>
        <begin position="37"/>
        <end position="57"/>
    </location>
</feature>
<dbReference type="AlphaFoldDB" id="A0A852Y5N6"/>
<evidence type="ECO:0000259" key="8">
    <source>
        <dbReference type="Pfam" id="PF13396"/>
    </source>
</evidence>
<evidence type="ECO:0000313" key="10">
    <source>
        <dbReference type="Proteomes" id="UP000553888"/>
    </source>
</evidence>
<feature type="domain" description="Cardiolipin synthase N-terminal" evidence="8">
    <location>
        <begin position="15"/>
        <end position="59"/>
    </location>
</feature>
<sequence>MARFAVIYTVVTIAAVIVSIVDIARIEDHRVKHLPKLGWIIIVVVLQLIGAVLWFALGRERSSESAARQAREAGHPVGTGSLRLGRPVAPDDDPDFLLQLRKEREQEERIRKLEEKLAELDDDSKPQD</sequence>
<feature type="region of interest" description="Disordered" evidence="6">
    <location>
        <begin position="65"/>
        <end position="94"/>
    </location>
</feature>
<evidence type="ECO:0000256" key="5">
    <source>
        <dbReference type="ARBA" id="ARBA00023136"/>
    </source>
</evidence>
<accession>A0A852Y5N6</accession>
<proteinExistence type="predicted"/>
<dbReference type="RefSeq" id="WP_179564319.1">
    <property type="nucleotide sequence ID" value="NZ_JACBZY010000001.1"/>
</dbReference>
<evidence type="ECO:0000256" key="6">
    <source>
        <dbReference type="SAM" id="MobiDB-lite"/>
    </source>
</evidence>
<evidence type="ECO:0000256" key="3">
    <source>
        <dbReference type="ARBA" id="ARBA00022692"/>
    </source>
</evidence>
<keyword evidence="10" id="KW-1185">Reference proteome</keyword>
<feature type="transmembrane region" description="Helical" evidence="7">
    <location>
        <begin position="6"/>
        <end position="25"/>
    </location>
</feature>
<gene>
    <name evidence="9" type="ORF">BJ979_000189</name>
</gene>
<comment type="subcellular location">
    <subcellularLocation>
        <location evidence="1">Cell membrane</location>
        <topology evidence="1">Multi-pass membrane protein</topology>
    </subcellularLocation>
</comment>
<dbReference type="InterPro" id="IPR027379">
    <property type="entry name" value="CLS_N"/>
</dbReference>
<evidence type="ECO:0000256" key="4">
    <source>
        <dbReference type="ARBA" id="ARBA00022989"/>
    </source>
</evidence>
<evidence type="ECO:0000313" key="9">
    <source>
        <dbReference type="EMBL" id="NYG97563.1"/>
    </source>
</evidence>
<keyword evidence="2" id="KW-1003">Cell membrane</keyword>